<name>A0A0D8J942_9BACT</name>
<dbReference type="AlphaFoldDB" id="A0A0D8J942"/>
<feature type="chain" id="PRO_5002330699" description="DUF5017 domain-containing protein" evidence="1">
    <location>
        <begin position="23"/>
        <end position="164"/>
    </location>
</feature>
<comment type="caution">
    <text evidence="2">The sequence shown here is derived from an EMBL/GenBank/DDBJ whole genome shotgun (WGS) entry which is preliminary data.</text>
</comment>
<protein>
    <recommendedName>
        <fullName evidence="4">DUF5017 domain-containing protein</fullName>
    </recommendedName>
</protein>
<proteinExistence type="predicted"/>
<dbReference type="Proteomes" id="UP000032544">
    <property type="component" value="Unassembled WGS sequence"/>
</dbReference>
<dbReference type="STRING" id="1544798.LH29_15035"/>
<organism evidence="2 3">
    <name type="scientific">Draconibacterium sediminis</name>
    <dbReference type="NCBI Taxonomy" id="1544798"/>
    <lineage>
        <taxon>Bacteria</taxon>
        <taxon>Pseudomonadati</taxon>
        <taxon>Bacteroidota</taxon>
        <taxon>Bacteroidia</taxon>
        <taxon>Marinilabiliales</taxon>
        <taxon>Prolixibacteraceae</taxon>
        <taxon>Draconibacterium</taxon>
    </lineage>
</organism>
<reference evidence="2 3" key="1">
    <citation type="submission" date="2014-09" db="EMBL/GenBank/DDBJ databases">
        <title>Draft Genome Sequence of Draconibacterium sp. JN14CK-3.</title>
        <authorList>
            <person name="Dong C."/>
            <person name="Lai Q."/>
            <person name="Shao Z."/>
        </authorList>
    </citation>
    <scope>NUCLEOTIDE SEQUENCE [LARGE SCALE GENOMIC DNA]</scope>
    <source>
        <strain evidence="2 3">JN14CK-3</strain>
    </source>
</reference>
<feature type="signal peptide" evidence="1">
    <location>
        <begin position="1"/>
        <end position="22"/>
    </location>
</feature>
<dbReference type="OrthoDB" id="1122772at2"/>
<evidence type="ECO:0000313" key="3">
    <source>
        <dbReference type="Proteomes" id="UP000032544"/>
    </source>
</evidence>
<gene>
    <name evidence="2" type="ORF">LH29_15035</name>
</gene>
<keyword evidence="1" id="KW-0732">Signal</keyword>
<dbReference type="PROSITE" id="PS51257">
    <property type="entry name" value="PROKAR_LIPOPROTEIN"/>
    <property type="match status" value="1"/>
</dbReference>
<keyword evidence="3" id="KW-1185">Reference proteome</keyword>
<dbReference type="RefSeq" id="WP_045030924.1">
    <property type="nucleotide sequence ID" value="NZ_JRHC01000003.1"/>
</dbReference>
<sequence>MKKFKNIALVVSLLSVTLVSCLKEEIASPVVESVKFYTIDENNKYNEVTNPQSGVTYTIGVDSNADLVVIWPGGERVTMKKSGTDIDSTDINGNVVLAKSNYYSDYGLLRAKGLKTNLNDQIGWAALYKYPEAGTFDLTVIATNHGYDSYDYDQQVFPFQVNIE</sequence>
<evidence type="ECO:0008006" key="4">
    <source>
        <dbReference type="Google" id="ProtNLM"/>
    </source>
</evidence>
<evidence type="ECO:0000313" key="2">
    <source>
        <dbReference type="EMBL" id="KJF43520.1"/>
    </source>
</evidence>
<dbReference type="EMBL" id="JRHC01000003">
    <property type="protein sequence ID" value="KJF43520.1"/>
    <property type="molecule type" value="Genomic_DNA"/>
</dbReference>
<accession>A0A0D8J942</accession>
<evidence type="ECO:0000256" key="1">
    <source>
        <dbReference type="SAM" id="SignalP"/>
    </source>
</evidence>